<evidence type="ECO:0000313" key="8">
    <source>
        <dbReference type="EMBL" id="SFA40881.1"/>
    </source>
</evidence>
<keyword evidence="3" id="KW-0520">NAD</keyword>
<dbReference type="PROSITE" id="PS00913">
    <property type="entry name" value="ADH_IRON_1"/>
    <property type="match status" value="1"/>
</dbReference>
<dbReference type="Gene3D" id="3.40.50.1970">
    <property type="match status" value="1"/>
</dbReference>
<reference evidence="9" key="1">
    <citation type="submission" date="2016-10" db="EMBL/GenBank/DDBJ databases">
        <authorList>
            <person name="Varghese N."/>
            <person name="Submissions S."/>
        </authorList>
    </citation>
    <scope>NUCLEOTIDE SEQUENCE [LARGE SCALE GENOMIC DNA]</scope>
    <source>
        <strain evidence="9">M1</strain>
    </source>
</reference>
<dbReference type="GO" id="GO:0046872">
    <property type="term" value="F:metal ion binding"/>
    <property type="evidence" value="ECO:0007669"/>
    <property type="project" value="InterPro"/>
</dbReference>
<evidence type="ECO:0000259" key="7">
    <source>
        <dbReference type="Pfam" id="PF25137"/>
    </source>
</evidence>
<evidence type="ECO:0000256" key="2">
    <source>
        <dbReference type="ARBA" id="ARBA00023002"/>
    </source>
</evidence>
<dbReference type="EC" id="1.1.1.192" evidence="5"/>
<dbReference type="PANTHER" id="PTHR11496:SF102">
    <property type="entry name" value="ALCOHOL DEHYDROGENASE 4"/>
    <property type="match status" value="1"/>
</dbReference>
<dbReference type="EMBL" id="FOJS01000002">
    <property type="protein sequence ID" value="SFA40881.1"/>
    <property type="molecule type" value="Genomic_DNA"/>
</dbReference>
<dbReference type="Pfam" id="PF25137">
    <property type="entry name" value="ADH_Fe_C"/>
    <property type="match status" value="1"/>
</dbReference>
<feature type="domain" description="Fe-containing alcohol dehydrogenase-like C-terminal" evidence="7">
    <location>
        <begin position="189"/>
        <end position="385"/>
    </location>
</feature>
<evidence type="ECO:0000259" key="6">
    <source>
        <dbReference type="Pfam" id="PF00465"/>
    </source>
</evidence>
<dbReference type="GO" id="GO:0050060">
    <property type="term" value="F:long-chain-alcohol dehydrogenase activity"/>
    <property type="evidence" value="ECO:0007669"/>
    <property type="project" value="UniProtKB-EC"/>
</dbReference>
<organism evidence="8 9">
    <name type="scientific">Parageobacillus thermantarcticus</name>
    <dbReference type="NCBI Taxonomy" id="186116"/>
    <lineage>
        <taxon>Bacteria</taxon>
        <taxon>Bacillati</taxon>
        <taxon>Bacillota</taxon>
        <taxon>Bacilli</taxon>
        <taxon>Bacillales</taxon>
        <taxon>Anoxybacillaceae</taxon>
        <taxon>Parageobacillus</taxon>
    </lineage>
</organism>
<evidence type="ECO:0000256" key="4">
    <source>
        <dbReference type="ARBA" id="ARBA00051567"/>
    </source>
</evidence>
<dbReference type="Pfam" id="PF00465">
    <property type="entry name" value="Fe-ADH"/>
    <property type="match status" value="1"/>
</dbReference>
<proteinExistence type="inferred from homology"/>
<dbReference type="InterPro" id="IPR018211">
    <property type="entry name" value="ADH_Fe_CS"/>
</dbReference>
<dbReference type="GO" id="GO:0004022">
    <property type="term" value="F:alcohol dehydrogenase (NAD+) activity"/>
    <property type="evidence" value="ECO:0007669"/>
    <property type="project" value="TreeGrafter"/>
</dbReference>
<dbReference type="RefSeq" id="WP_090947897.1">
    <property type="nucleotide sequence ID" value="NZ_FOJS01000002.1"/>
</dbReference>
<feature type="domain" description="Alcohol dehydrogenase iron-type/glycerol dehydrogenase GldA" evidence="6">
    <location>
        <begin position="10"/>
        <end position="178"/>
    </location>
</feature>
<dbReference type="STRING" id="186116.SAMN05192569_1002201"/>
<evidence type="ECO:0000256" key="5">
    <source>
        <dbReference type="ARBA" id="ARBA00066691"/>
    </source>
</evidence>
<sequence>MSQVYQLLMPSRILYGRGAFNEIGNQARLLGNKVLIISDPVMEKLGNVAICEEHLRKKALPFAKYTGVDTEPTDIHVKEALEVCRQEQCDVIVAIGGGSNIDTAKAVAVMMTNEGTISDYVGNVKPFANKPLPLIAVPTTAGTGSEVTKVTVIIDTQTDVKMMISQPELLPAVAIVDPLLTASCPPSVTAATGIDALCHAIEAYISRRAHPVTDVLALSAIEAIMGNLRQAYENGNDIDAREKMAIGAMVAGAAFSNASVTLVHGMSRPIGALFHVPHGVSNAMLLPGVLEFTKESAVEKLAVISRLIKPELKNASDEEAADALILEVKQLCLDLHIPNMKTWGIEKEQFDKAVDKMAADALASGSPGNNPRVPTHEEIVQLYHVCYDYDFRSTHSISF</sequence>
<dbReference type="OrthoDB" id="9815791at2"/>
<dbReference type="PANTHER" id="PTHR11496">
    <property type="entry name" value="ALCOHOL DEHYDROGENASE"/>
    <property type="match status" value="1"/>
</dbReference>
<evidence type="ECO:0000256" key="1">
    <source>
        <dbReference type="ARBA" id="ARBA00007358"/>
    </source>
</evidence>
<protein>
    <recommendedName>
        <fullName evidence="5">long-chain-alcohol dehydrogenase</fullName>
        <ecNumber evidence="5">1.1.1.192</ecNumber>
    </recommendedName>
</protein>
<accession>A0A1I0SMY4</accession>
<dbReference type="InterPro" id="IPR056798">
    <property type="entry name" value="ADH_Fe_C"/>
</dbReference>
<dbReference type="SUPFAM" id="SSF56796">
    <property type="entry name" value="Dehydroquinate synthase-like"/>
    <property type="match status" value="1"/>
</dbReference>
<dbReference type="InterPro" id="IPR001670">
    <property type="entry name" value="ADH_Fe/GldA"/>
</dbReference>
<dbReference type="Proteomes" id="UP000198650">
    <property type="component" value="Unassembled WGS sequence"/>
</dbReference>
<name>A0A1I0SMY4_9BACL</name>
<evidence type="ECO:0000313" key="9">
    <source>
        <dbReference type="Proteomes" id="UP000198650"/>
    </source>
</evidence>
<evidence type="ECO:0000256" key="3">
    <source>
        <dbReference type="ARBA" id="ARBA00023027"/>
    </source>
</evidence>
<dbReference type="FunFam" id="3.40.50.1970:FF:000003">
    <property type="entry name" value="Alcohol dehydrogenase, iron-containing"/>
    <property type="match status" value="1"/>
</dbReference>
<comment type="catalytic activity">
    <reaction evidence="4">
        <text>a long-chain primary fatty alcohol + 2 NAD(+) + H2O = a long-chain fatty acid + 2 NADH + 3 H(+)</text>
        <dbReference type="Rhea" id="RHEA:17977"/>
        <dbReference type="ChEBI" id="CHEBI:15377"/>
        <dbReference type="ChEBI" id="CHEBI:15378"/>
        <dbReference type="ChEBI" id="CHEBI:57540"/>
        <dbReference type="ChEBI" id="CHEBI:57560"/>
        <dbReference type="ChEBI" id="CHEBI:57945"/>
        <dbReference type="ChEBI" id="CHEBI:77396"/>
        <dbReference type="EC" id="1.1.1.192"/>
    </reaction>
</comment>
<dbReference type="InterPro" id="IPR039697">
    <property type="entry name" value="Alcohol_dehydrogenase_Fe"/>
</dbReference>
<dbReference type="FunFam" id="1.20.1090.10:FF:000001">
    <property type="entry name" value="Aldehyde-alcohol dehydrogenase"/>
    <property type="match status" value="1"/>
</dbReference>
<dbReference type="AlphaFoldDB" id="A0A1I0SMY4"/>
<dbReference type="Gene3D" id="1.20.1090.10">
    <property type="entry name" value="Dehydroquinate synthase-like - alpha domain"/>
    <property type="match status" value="1"/>
</dbReference>
<keyword evidence="9" id="KW-1185">Reference proteome</keyword>
<dbReference type="CDD" id="cd08194">
    <property type="entry name" value="Fe-ADH-like"/>
    <property type="match status" value="1"/>
</dbReference>
<keyword evidence="2" id="KW-0560">Oxidoreductase</keyword>
<gene>
    <name evidence="8" type="ORF">SAMN05192569_1002201</name>
</gene>
<comment type="similarity">
    <text evidence="1">Belongs to the iron-containing alcohol dehydrogenase family.</text>
</comment>